<keyword evidence="3 10" id="KW-0285">Flavoprotein</keyword>
<evidence type="ECO:0000256" key="6">
    <source>
        <dbReference type="ARBA" id="ARBA00022967"/>
    </source>
</evidence>
<accession>A0A9D2GUQ8</accession>
<evidence type="ECO:0000256" key="3">
    <source>
        <dbReference type="ARBA" id="ARBA00022630"/>
    </source>
</evidence>
<comment type="function">
    <text evidence="10">Part of a membrane-bound complex that couples electron transfer with translocation of ions across the membrane.</text>
</comment>
<protein>
    <recommendedName>
        <fullName evidence="10">Ion-translocating oxidoreductase complex subunit D</fullName>
        <ecNumber evidence="10">7.-.-.-</ecNumber>
    </recommendedName>
    <alternativeName>
        <fullName evidence="10">Rnf electron transport complex subunit D</fullName>
    </alternativeName>
</protein>
<gene>
    <name evidence="10" type="primary">rnfD</name>
    <name evidence="11" type="ORF">H9804_05535</name>
</gene>
<evidence type="ECO:0000313" key="11">
    <source>
        <dbReference type="EMBL" id="HIZ89385.1"/>
    </source>
</evidence>
<reference evidence="11" key="1">
    <citation type="journal article" date="2021" name="PeerJ">
        <title>Extensive microbial diversity within the chicken gut microbiome revealed by metagenomics and culture.</title>
        <authorList>
            <person name="Gilroy R."/>
            <person name="Ravi A."/>
            <person name="Getino M."/>
            <person name="Pursley I."/>
            <person name="Horton D.L."/>
            <person name="Alikhan N.F."/>
            <person name="Baker D."/>
            <person name="Gharbi K."/>
            <person name="Hall N."/>
            <person name="Watson M."/>
            <person name="Adriaenssens E.M."/>
            <person name="Foster-Nyarko E."/>
            <person name="Jarju S."/>
            <person name="Secka A."/>
            <person name="Antonio M."/>
            <person name="Oren A."/>
            <person name="Chaudhuri R.R."/>
            <person name="La Ragione R."/>
            <person name="Hildebrand F."/>
            <person name="Pallen M.J."/>
        </authorList>
    </citation>
    <scope>NUCLEOTIDE SEQUENCE</scope>
    <source>
        <strain evidence="11">ChiW4-1371</strain>
    </source>
</reference>
<feature type="transmembrane region" description="Helical" evidence="10">
    <location>
        <begin position="95"/>
        <end position="113"/>
    </location>
</feature>
<evidence type="ECO:0000256" key="9">
    <source>
        <dbReference type="ARBA" id="ARBA00023136"/>
    </source>
</evidence>
<dbReference type="InterPro" id="IPR011303">
    <property type="entry name" value="RnfD_bac"/>
</dbReference>
<keyword evidence="5 10" id="KW-0812">Transmembrane</keyword>
<feature type="transmembrane region" description="Helical" evidence="10">
    <location>
        <begin position="270"/>
        <end position="289"/>
    </location>
</feature>
<name>A0A9D2GUQ8_9BACT</name>
<keyword evidence="8 10" id="KW-1133">Transmembrane helix</keyword>
<evidence type="ECO:0000256" key="10">
    <source>
        <dbReference type="HAMAP-Rule" id="MF_00462"/>
    </source>
</evidence>
<dbReference type="HAMAP" id="MF_00462">
    <property type="entry name" value="RsxD_RnfD"/>
    <property type="match status" value="1"/>
</dbReference>
<evidence type="ECO:0000313" key="12">
    <source>
        <dbReference type="Proteomes" id="UP000824176"/>
    </source>
</evidence>
<evidence type="ECO:0000256" key="2">
    <source>
        <dbReference type="ARBA" id="ARBA00022553"/>
    </source>
</evidence>
<dbReference type="Proteomes" id="UP000824176">
    <property type="component" value="Unassembled WGS sequence"/>
</dbReference>
<feature type="modified residue" description="FMN phosphoryl threonine" evidence="10">
    <location>
        <position position="157"/>
    </location>
</feature>
<dbReference type="GO" id="GO:0005886">
    <property type="term" value="C:plasma membrane"/>
    <property type="evidence" value="ECO:0007669"/>
    <property type="project" value="UniProtKB-SubCell"/>
</dbReference>
<evidence type="ECO:0000256" key="8">
    <source>
        <dbReference type="ARBA" id="ARBA00022989"/>
    </source>
</evidence>
<dbReference type="PANTHER" id="PTHR30578:SF0">
    <property type="entry name" value="ION-TRANSLOCATING OXIDOREDUCTASE COMPLEX SUBUNIT D"/>
    <property type="match status" value="1"/>
</dbReference>
<keyword evidence="9 10" id="KW-0472">Membrane</keyword>
<comment type="caution">
    <text evidence="11">The sequence shown here is derived from an EMBL/GenBank/DDBJ whole genome shotgun (WGS) entry which is preliminary data.</text>
</comment>
<keyword evidence="6 10" id="KW-1278">Translocase</keyword>
<dbReference type="InterPro" id="IPR004338">
    <property type="entry name" value="NqrB/RnfD"/>
</dbReference>
<dbReference type="EMBL" id="DXAQ01000086">
    <property type="protein sequence ID" value="HIZ89385.1"/>
    <property type="molecule type" value="Genomic_DNA"/>
</dbReference>
<evidence type="ECO:0000256" key="4">
    <source>
        <dbReference type="ARBA" id="ARBA00022643"/>
    </source>
</evidence>
<feature type="transmembrane region" description="Helical" evidence="10">
    <location>
        <begin position="239"/>
        <end position="258"/>
    </location>
</feature>
<comment type="cofactor">
    <cofactor evidence="10">
        <name>FMN</name>
        <dbReference type="ChEBI" id="CHEBI:58210"/>
    </cofactor>
</comment>
<dbReference type="PANTHER" id="PTHR30578">
    <property type="entry name" value="ELECTRON TRANSPORT COMPLEX PROTEIN RNFD"/>
    <property type="match status" value="1"/>
</dbReference>
<comment type="similarity">
    <text evidence="10">Belongs to the NqrB/RnfD family.</text>
</comment>
<dbReference type="Pfam" id="PF03116">
    <property type="entry name" value="NQR2_RnfD_RnfE"/>
    <property type="match status" value="1"/>
</dbReference>
<feature type="transmembrane region" description="Helical" evidence="10">
    <location>
        <begin position="213"/>
        <end position="233"/>
    </location>
</feature>
<reference evidence="11" key="2">
    <citation type="submission" date="2021-04" db="EMBL/GenBank/DDBJ databases">
        <authorList>
            <person name="Gilroy R."/>
        </authorList>
    </citation>
    <scope>NUCLEOTIDE SEQUENCE</scope>
    <source>
        <strain evidence="11">ChiW4-1371</strain>
    </source>
</reference>
<proteinExistence type="inferred from homology"/>
<feature type="transmembrane region" description="Helical" evidence="10">
    <location>
        <begin position="125"/>
        <end position="144"/>
    </location>
</feature>
<organism evidence="11 12">
    <name type="scientific">Candidatus Mucispirillum faecigallinarum</name>
    <dbReference type="NCBI Taxonomy" id="2838699"/>
    <lineage>
        <taxon>Bacteria</taxon>
        <taxon>Pseudomonadati</taxon>
        <taxon>Deferribacterota</taxon>
        <taxon>Deferribacteres</taxon>
        <taxon>Deferribacterales</taxon>
        <taxon>Mucispirillaceae</taxon>
        <taxon>Mucispirillum</taxon>
    </lineage>
</organism>
<dbReference type="GO" id="GO:0022900">
    <property type="term" value="P:electron transport chain"/>
    <property type="evidence" value="ECO:0007669"/>
    <property type="project" value="UniProtKB-UniRule"/>
</dbReference>
<keyword evidence="2 10" id="KW-0597">Phosphoprotein</keyword>
<evidence type="ECO:0000256" key="7">
    <source>
        <dbReference type="ARBA" id="ARBA00022982"/>
    </source>
</evidence>
<dbReference type="AlphaFoldDB" id="A0A9D2GUQ8"/>
<comment type="subcellular location">
    <subcellularLocation>
        <location evidence="10">Cell membrane</location>
        <topology evidence="10">Multi-pass membrane protein</topology>
    </subcellularLocation>
</comment>
<keyword evidence="4 10" id="KW-0288">FMN</keyword>
<dbReference type="EC" id="7.-.-.-" evidence="10"/>
<feature type="transmembrane region" description="Helical" evidence="10">
    <location>
        <begin position="20"/>
        <end position="40"/>
    </location>
</feature>
<dbReference type="NCBIfam" id="TIGR01946">
    <property type="entry name" value="rnfD"/>
    <property type="match status" value="1"/>
</dbReference>
<feature type="transmembrane region" description="Helical" evidence="10">
    <location>
        <begin position="295"/>
        <end position="313"/>
    </location>
</feature>
<evidence type="ECO:0000256" key="1">
    <source>
        <dbReference type="ARBA" id="ARBA00022448"/>
    </source>
</evidence>
<keyword evidence="1 10" id="KW-0813">Transport</keyword>
<comment type="subunit">
    <text evidence="10">The complex is composed of six subunits: RnfA, RnfB, RnfC, RnfD, RnfE and RnfG.</text>
</comment>
<keyword evidence="10" id="KW-1003">Cell membrane</keyword>
<evidence type="ECO:0000256" key="5">
    <source>
        <dbReference type="ARBA" id="ARBA00022692"/>
    </source>
</evidence>
<sequence>MKQLMNVTFAPHIRSSMDTFKIMLFVILALMPSVIISIINYGLYSLTLYAVCIISAVLLEHIFCKIQGKKTTINDLSAALTGLLLAMTLPPHLPLWTAFIGVFFSIVVGKMVFGGIGQNPFNPALTGRMVLLVSFPALMTSFNMPAYSNIDTLSGATMLGSAKTDLSAYGIINHINIDYHQLLISTGGSLGEISPLALILGGIFLMYKKIISWHIPVSFIGTVFILTLILNNIDSNITISSYNHIISGGLLLGAIYMATDYSTSPMYWSGKVIFGIGCGILTTVIRVYGGYPEGVGFAVLIMNAFTPLIDKFFKPKVFGDRDEQLF</sequence>
<keyword evidence="7 10" id="KW-0249">Electron transport</keyword>
<dbReference type="GO" id="GO:0055085">
    <property type="term" value="P:transmembrane transport"/>
    <property type="evidence" value="ECO:0007669"/>
    <property type="project" value="InterPro"/>
</dbReference>